<name>A8ZYW4_DESOH</name>
<dbReference type="HOGENOM" id="CLU_1793383_0_0_7"/>
<dbReference type="AlphaFoldDB" id="A8ZYW4"/>
<protein>
    <recommendedName>
        <fullName evidence="4">Prepilin-type N-terminal cleavage/methylation domain-containing protein</fullName>
    </recommendedName>
</protein>
<evidence type="ECO:0000313" key="2">
    <source>
        <dbReference type="EMBL" id="ABW67219.1"/>
    </source>
</evidence>
<keyword evidence="3" id="KW-1185">Reference proteome</keyword>
<dbReference type="Pfam" id="PF07963">
    <property type="entry name" value="N_methyl"/>
    <property type="match status" value="1"/>
</dbReference>
<accession>A8ZYW4</accession>
<keyword evidence="1" id="KW-0472">Membrane</keyword>
<feature type="transmembrane region" description="Helical" evidence="1">
    <location>
        <begin position="12"/>
        <end position="33"/>
    </location>
</feature>
<proteinExistence type="predicted"/>
<sequence>MIHQTRQHGFTLIEVIVSIVTAAVLGSLLITYMHSVFIRGGEQVTSVGTLHQLTQAMDGLTAAYNSRIHLAVAQTGEDDALDYVADQTDGEAFAPFDVTLGWFSGPPFTGTGNTGTRSNEDFLKITLTPDGGGPSLVSIFWSGN</sequence>
<dbReference type="Proteomes" id="UP000008561">
    <property type="component" value="Chromosome"/>
</dbReference>
<dbReference type="PROSITE" id="PS00409">
    <property type="entry name" value="PROKAR_NTER_METHYL"/>
    <property type="match status" value="1"/>
</dbReference>
<dbReference type="InterPro" id="IPR012902">
    <property type="entry name" value="N_methyl_site"/>
</dbReference>
<keyword evidence="1" id="KW-0812">Transmembrane</keyword>
<evidence type="ECO:0000256" key="1">
    <source>
        <dbReference type="SAM" id="Phobius"/>
    </source>
</evidence>
<gene>
    <name evidence="2" type="ordered locus">Dole_1415</name>
</gene>
<organism evidence="2 3">
    <name type="scientific">Desulfosudis oleivorans (strain DSM 6200 / JCM 39069 / Hxd3)</name>
    <name type="common">Desulfococcus oleovorans</name>
    <dbReference type="NCBI Taxonomy" id="96561"/>
    <lineage>
        <taxon>Bacteria</taxon>
        <taxon>Pseudomonadati</taxon>
        <taxon>Thermodesulfobacteriota</taxon>
        <taxon>Desulfobacteria</taxon>
        <taxon>Desulfobacterales</taxon>
        <taxon>Desulfosudaceae</taxon>
        <taxon>Desulfosudis</taxon>
    </lineage>
</organism>
<reference evidence="2 3" key="1">
    <citation type="submission" date="2007-10" db="EMBL/GenBank/DDBJ databases">
        <title>Complete sequence of Desulfococcus oleovorans Hxd3.</title>
        <authorList>
            <consortium name="US DOE Joint Genome Institute"/>
            <person name="Copeland A."/>
            <person name="Lucas S."/>
            <person name="Lapidus A."/>
            <person name="Barry K."/>
            <person name="Glavina del Rio T."/>
            <person name="Dalin E."/>
            <person name="Tice H."/>
            <person name="Pitluck S."/>
            <person name="Kiss H."/>
            <person name="Brettin T."/>
            <person name="Bruce D."/>
            <person name="Detter J.C."/>
            <person name="Han C."/>
            <person name="Schmutz J."/>
            <person name="Larimer F."/>
            <person name="Land M."/>
            <person name="Hauser L."/>
            <person name="Kyrpides N."/>
            <person name="Kim E."/>
            <person name="Wawrik B."/>
            <person name="Richardson P."/>
        </authorList>
    </citation>
    <scope>NUCLEOTIDE SEQUENCE [LARGE SCALE GENOMIC DNA]</scope>
    <source>
        <strain evidence="3">DSM 6200 / JCM 39069 / Hxd3</strain>
    </source>
</reference>
<evidence type="ECO:0008006" key="4">
    <source>
        <dbReference type="Google" id="ProtNLM"/>
    </source>
</evidence>
<dbReference type="STRING" id="96561.Dole_1415"/>
<dbReference type="KEGG" id="dol:Dole_1415"/>
<dbReference type="eggNOG" id="COG2165">
    <property type="taxonomic scope" value="Bacteria"/>
</dbReference>
<dbReference type="EMBL" id="CP000859">
    <property type="protein sequence ID" value="ABW67219.1"/>
    <property type="molecule type" value="Genomic_DNA"/>
</dbReference>
<evidence type="ECO:0000313" key="3">
    <source>
        <dbReference type="Proteomes" id="UP000008561"/>
    </source>
</evidence>
<dbReference type="RefSeq" id="WP_012174835.1">
    <property type="nucleotide sequence ID" value="NC_009943.1"/>
</dbReference>
<keyword evidence="1" id="KW-1133">Transmembrane helix</keyword>
<dbReference type="NCBIfam" id="TIGR02532">
    <property type="entry name" value="IV_pilin_GFxxxE"/>
    <property type="match status" value="1"/>
</dbReference>